<dbReference type="STRING" id="67003.A0A1X0NHU5"/>
<gene>
    <name evidence="1" type="ORF">TM35_000461240</name>
</gene>
<dbReference type="OrthoDB" id="271080at2759"/>
<protein>
    <submittedName>
        <fullName evidence="1">Placental protein 25 (PP25)</fullName>
    </submittedName>
</protein>
<accession>A0A1X0NHU5</accession>
<evidence type="ECO:0000313" key="2">
    <source>
        <dbReference type="Proteomes" id="UP000192257"/>
    </source>
</evidence>
<evidence type="ECO:0000313" key="1">
    <source>
        <dbReference type="EMBL" id="ORC84305.1"/>
    </source>
</evidence>
<dbReference type="RefSeq" id="XP_028878371.1">
    <property type="nucleotide sequence ID" value="XM_029030303.1"/>
</dbReference>
<reference evidence="1 2" key="1">
    <citation type="submission" date="2017-03" db="EMBL/GenBank/DDBJ databases">
        <title>An alternative strategy for trypanosome survival in the mammalian bloodstream revealed through genome and transcriptome analysis of the ubiquitous bovine parasite Trypanosoma (Megatrypanum) theileri.</title>
        <authorList>
            <person name="Kelly S."/>
            <person name="Ivens A."/>
            <person name="Mott A."/>
            <person name="O'Neill E."/>
            <person name="Emms D."/>
            <person name="Macleod O."/>
            <person name="Voorheis P."/>
            <person name="Matthews J."/>
            <person name="Matthews K."/>
            <person name="Carrington M."/>
        </authorList>
    </citation>
    <scope>NUCLEOTIDE SEQUENCE [LARGE SCALE GENOMIC DNA]</scope>
    <source>
        <strain evidence="1">Edinburgh</strain>
    </source>
</reference>
<dbReference type="GO" id="GO:0030992">
    <property type="term" value="C:intraciliary transport particle B"/>
    <property type="evidence" value="ECO:0007669"/>
    <property type="project" value="InterPro"/>
</dbReference>
<dbReference type="Proteomes" id="UP000192257">
    <property type="component" value="Unassembled WGS sequence"/>
</dbReference>
<dbReference type="AlphaFoldDB" id="A0A1X0NHU5"/>
<dbReference type="GeneID" id="39990083"/>
<proteinExistence type="predicted"/>
<dbReference type="SUPFAM" id="SSF49785">
    <property type="entry name" value="Galactose-binding domain-like"/>
    <property type="match status" value="1"/>
</dbReference>
<dbReference type="GO" id="GO:0005929">
    <property type="term" value="C:cilium"/>
    <property type="evidence" value="ECO:0007669"/>
    <property type="project" value="TreeGrafter"/>
</dbReference>
<comment type="caution">
    <text evidence="1">The sequence shown here is derived from an EMBL/GenBank/DDBJ whole genome shotgun (WGS) entry which is preliminary data.</text>
</comment>
<dbReference type="InterPro" id="IPR033558">
    <property type="entry name" value="IFT25"/>
</dbReference>
<dbReference type="PANTHER" id="PTHR33906:SF1">
    <property type="entry name" value="INTRAFLAGELLAR TRANSPORT PROTEIN 25 HOMOLOG"/>
    <property type="match status" value="1"/>
</dbReference>
<dbReference type="InterPro" id="IPR008979">
    <property type="entry name" value="Galactose-bd-like_sf"/>
</dbReference>
<sequence length="156" mass="17173">MPPVRLDPIYVSFHNDDPRMTPASLVDGSNDTFVLTTGGFPQDIILTVGTTAAANLTRLRLTLHEAREIDVGRCSTALPTSFESVARRTLRRSTDGARQVEQLDLDPNGAGKGVRYIRVRLLSGYSQFVAMWGVEAEGEESQQRIAVLESRPEVVM</sequence>
<dbReference type="EMBL" id="NBCO01000046">
    <property type="protein sequence ID" value="ORC84305.1"/>
    <property type="molecule type" value="Genomic_DNA"/>
</dbReference>
<dbReference type="GO" id="GO:0042073">
    <property type="term" value="P:intraciliary transport"/>
    <property type="evidence" value="ECO:0007669"/>
    <property type="project" value="InterPro"/>
</dbReference>
<organism evidence="1 2">
    <name type="scientific">Trypanosoma theileri</name>
    <dbReference type="NCBI Taxonomy" id="67003"/>
    <lineage>
        <taxon>Eukaryota</taxon>
        <taxon>Discoba</taxon>
        <taxon>Euglenozoa</taxon>
        <taxon>Kinetoplastea</taxon>
        <taxon>Metakinetoplastina</taxon>
        <taxon>Trypanosomatida</taxon>
        <taxon>Trypanosomatidae</taxon>
        <taxon>Trypanosoma</taxon>
    </lineage>
</organism>
<keyword evidence="2" id="KW-1185">Reference proteome</keyword>
<name>A0A1X0NHU5_9TRYP</name>
<dbReference type="VEuPathDB" id="TriTrypDB:TM35_000461240"/>
<dbReference type="PANTHER" id="PTHR33906">
    <property type="entry name" value="INTRAFLAGELLAR TRANSPORT PROTEIN 25 HOMOLOG"/>
    <property type="match status" value="1"/>
</dbReference>
<dbReference type="Gene3D" id="2.60.120.260">
    <property type="entry name" value="Galactose-binding domain-like"/>
    <property type="match status" value="1"/>
</dbReference>